<proteinExistence type="predicted"/>
<reference evidence="1 2" key="1">
    <citation type="submission" date="2018-01" db="EMBL/GenBank/DDBJ databases">
        <title>Whole genome analyses suggest that Burkholderia sensu lato contains two further novel genera in the rhizoxinica-symbiotica group Mycetohabitans gen. nov., and Trinickia gen. nov.: implications for the evolution of diazotrophy and nodulation in the Burkholderiaceae.</title>
        <authorList>
            <person name="Estrada-de los Santos P."/>
            <person name="Palmer M."/>
            <person name="Chavez-Ramirez B."/>
            <person name="Beukes C."/>
            <person name="Steenkamp E.T."/>
            <person name="Hirsch A.M."/>
            <person name="Manyaka P."/>
            <person name="Maluk M."/>
            <person name="Lafos M."/>
            <person name="Crook M."/>
            <person name="Gross E."/>
            <person name="Simon M.F."/>
            <person name="Bueno dos Reis Junior F."/>
            <person name="Poole P.S."/>
            <person name="Venter S.N."/>
            <person name="James E.K."/>
        </authorList>
    </citation>
    <scope>NUCLEOTIDE SEQUENCE [LARGE SCALE GENOMIC DNA]</scope>
    <source>
        <strain evidence="1 2">GP25-8</strain>
    </source>
</reference>
<evidence type="ECO:0000313" key="1">
    <source>
        <dbReference type="EMBL" id="PMS24410.1"/>
    </source>
</evidence>
<gene>
    <name evidence="1" type="ORF">C0Z19_14190</name>
</gene>
<name>A0A2N7W4U7_9BURK</name>
<dbReference type="RefSeq" id="WP_102610462.1">
    <property type="nucleotide sequence ID" value="NZ_CADIKD010000007.1"/>
</dbReference>
<dbReference type="AlphaFoldDB" id="A0A2N7W4U7"/>
<keyword evidence="2" id="KW-1185">Reference proteome</keyword>
<evidence type="ECO:0000313" key="2">
    <source>
        <dbReference type="Proteomes" id="UP000235347"/>
    </source>
</evidence>
<comment type="caution">
    <text evidence="1">The sequence shown here is derived from an EMBL/GenBank/DDBJ whole genome shotgun (WGS) entry which is preliminary data.</text>
</comment>
<dbReference type="Gene3D" id="3.40.630.30">
    <property type="match status" value="1"/>
</dbReference>
<accession>A0A2N7W4U7</accession>
<dbReference type="SUPFAM" id="SSF55729">
    <property type="entry name" value="Acyl-CoA N-acyltransferases (Nat)"/>
    <property type="match status" value="1"/>
</dbReference>
<dbReference type="Proteomes" id="UP000235347">
    <property type="component" value="Unassembled WGS sequence"/>
</dbReference>
<protein>
    <submittedName>
        <fullName evidence="1">Uncharacterized protein</fullName>
    </submittedName>
</protein>
<dbReference type="InterPro" id="IPR016181">
    <property type="entry name" value="Acyl_CoA_acyltransferase"/>
</dbReference>
<sequence>MSQYRFSIAQPDDDAQLRARMAADWIEGAVALSLRREPSYFAASRLQGAMQTIVCREAATDTIVATLARSVATVFLDGMPQRAALVSDLRVDRAHRGRGVVARLFGELRALHEADPLPCYTLVYEDNEPALRSLASGRPGMPRLRRFSRLQTHALHLGARRSPPASAQATIRRAQPDELPEIVRFLATQRAAGAWAPVIGVDDFEPGGRCDTLRAEDFFLALGDGRIRATIAAWDQAPLRQAHVERYARPIAWARPAYNLVAALRGRPPLPAPGGRLPYVYLAFIAAENDDAALCAALLDHVCGALGGERWMHALAALDEHDPLQRVFGGYRATRSAVLCFEMLFDAGRACAPPAGRPRVEFALT</sequence>
<dbReference type="EMBL" id="PNYB01000010">
    <property type="protein sequence ID" value="PMS24410.1"/>
    <property type="molecule type" value="Genomic_DNA"/>
</dbReference>
<organism evidence="1 2">
    <name type="scientific">Trinickia soli</name>
    <dbReference type="NCBI Taxonomy" id="380675"/>
    <lineage>
        <taxon>Bacteria</taxon>
        <taxon>Pseudomonadati</taxon>
        <taxon>Pseudomonadota</taxon>
        <taxon>Betaproteobacteria</taxon>
        <taxon>Burkholderiales</taxon>
        <taxon>Burkholderiaceae</taxon>
        <taxon>Trinickia</taxon>
    </lineage>
</organism>